<feature type="region of interest" description="Disordered" evidence="4">
    <location>
        <begin position="131"/>
        <end position="164"/>
    </location>
</feature>
<dbReference type="AlphaFoldDB" id="A0A6J2JG96"/>
<evidence type="ECO:0000256" key="3">
    <source>
        <dbReference type="ARBA" id="ARBA00023163"/>
    </source>
</evidence>
<dbReference type="InterPro" id="IPR004827">
    <property type="entry name" value="bZIP"/>
</dbReference>
<evidence type="ECO:0000313" key="6">
    <source>
        <dbReference type="Proteomes" id="UP000504629"/>
    </source>
</evidence>
<keyword evidence="2" id="KW-0238">DNA-binding</keyword>
<evidence type="ECO:0000256" key="2">
    <source>
        <dbReference type="ARBA" id="ARBA00023125"/>
    </source>
</evidence>
<evidence type="ECO:0000256" key="1">
    <source>
        <dbReference type="ARBA" id="ARBA00023015"/>
    </source>
</evidence>
<dbReference type="Pfam" id="PF03131">
    <property type="entry name" value="bZIP_Maf"/>
    <property type="match status" value="1"/>
</dbReference>
<keyword evidence="3" id="KW-0804">Transcription</keyword>
<dbReference type="KEGG" id="bman:114241812"/>
<accession>A0A6J2JG96</accession>
<reference evidence="7" key="1">
    <citation type="submission" date="2025-08" db="UniProtKB">
        <authorList>
            <consortium name="RefSeq"/>
        </authorList>
    </citation>
    <scope>IDENTIFICATION</scope>
    <source>
        <tissue evidence="7">Silk gland</tissue>
    </source>
</reference>
<dbReference type="GO" id="GO:0003700">
    <property type="term" value="F:DNA-binding transcription factor activity"/>
    <property type="evidence" value="ECO:0007669"/>
    <property type="project" value="InterPro"/>
</dbReference>
<dbReference type="Proteomes" id="UP000504629">
    <property type="component" value="Unplaced"/>
</dbReference>
<evidence type="ECO:0000313" key="7">
    <source>
        <dbReference type="RefSeq" id="XP_028028590.1"/>
    </source>
</evidence>
<keyword evidence="1" id="KW-0805">Transcription regulation</keyword>
<gene>
    <name evidence="7" type="primary">LOC114241812</name>
</gene>
<feature type="domain" description="BZIP" evidence="5">
    <location>
        <begin position="59"/>
        <end position="74"/>
    </location>
</feature>
<dbReference type="Gene3D" id="1.10.880.10">
    <property type="entry name" value="Transcription factor, Skn-1-like, DNA-binding domain"/>
    <property type="match status" value="1"/>
</dbReference>
<evidence type="ECO:0000256" key="4">
    <source>
        <dbReference type="SAM" id="MobiDB-lite"/>
    </source>
</evidence>
<name>A0A6J2JG96_BOMMA</name>
<feature type="compositionally biased region" description="Polar residues" evidence="4">
    <location>
        <begin position="131"/>
        <end position="145"/>
    </location>
</feature>
<sequence>MDDNSKHASSYQLDQEILDARGIEMTVEEVVELPTCKYADRVHSLKLSEDDLAFLKGLRRRIKNRLASQNSRRRSVENLRRLTRELRAVRACRRDALSERRSLVAQRDSIREQCVALRAYLVQALSERSDSSAIPSIQNPAQNPHESPAKSRSSSPRTEYSSDRSNLAKDDVFELRLDRLVDRSVDRLFRCDDVKKICAQTFYINESKYEGVLNLSVKDGRRGHGRKQTAPRRIVYCDSEDNVLDLKIKTEKP</sequence>
<dbReference type="GeneID" id="114241812"/>
<evidence type="ECO:0000259" key="5">
    <source>
        <dbReference type="PROSITE" id="PS00036"/>
    </source>
</evidence>
<dbReference type="InterPro" id="IPR008917">
    <property type="entry name" value="TF_DNA-bd_sf"/>
</dbReference>
<dbReference type="PROSITE" id="PS00036">
    <property type="entry name" value="BZIP_BASIC"/>
    <property type="match status" value="1"/>
</dbReference>
<keyword evidence="6" id="KW-1185">Reference proteome</keyword>
<protein>
    <submittedName>
        <fullName evidence="7">Segmentation protein cap'n'collar-like</fullName>
    </submittedName>
</protein>
<dbReference type="GO" id="GO:0003677">
    <property type="term" value="F:DNA binding"/>
    <property type="evidence" value="ECO:0007669"/>
    <property type="project" value="UniProtKB-KW"/>
</dbReference>
<dbReference type="RefSeq" id="XP_028028590.1">
    <property type="nucleotide sequence ID" value="XM_028172789.1"/>
</dbReference>
<organism evidence="6 7">
    <name type="scientific">Bombyx mandarina</name>
    <name type="common">Wild silk moth</name>
    <name type="synonym">Wild silkworm</name>
    <dbReference type="NCBI Taxonomy" id="7092"/>
    <lineage>
        <taxon>Eukaryota</taxon>
        <taxon>Metazoa</taxon>
        <taxon>Ecdysozoa</taxon>
        <taxon>Arthropoda</taxon>
        <taxon>Hexapoda</taxon>
        <taxon>Insecta</taxon>
        <taxon>Pterygota</taxon>
        <taxon>Neoptera</taxon>
        <taxon>Endopterygota</taxon>
        <taxon>Lepidoptera</taxon>
        <taxon>Glossata</taxon>
        <taxon>Ditrysia</taxon>
        <taxon>Bombycoidea</taxon>
        <taxon>Bombycidae</taxon>
        <taxon>Bombycinae</taxon>
        <taxon>Bombyx</taxon>
    </lineage>
</organism>
<dbReference type="InterPro" id="IPR004826">
    <property type="entry name" value="bZIP_Maf"/>
</dbReference>
<dbReference type="SUPFAM" id="SSF47454">
    <property type="entry name" value="A DNA-binding domain in eukaryotic transcription factors"/>
    <property type="match status" value="1"/>
</dbReference>
<dbReference type="OrthoDB" id="7458135at2759"/>
<proteinExistence type="predicted"/>